<gene>
    <name evidence="1" type="ORF">M125_1476</name>
</gene>
<proteinExistence type="predicted"/>
<dbReference type="PATRIC" id="fig|1339316.3.peg.1436"/>
<dbReference type="AlphaFoldDB" id="A0A015UAF0"/>
<reference evidence="1 2" key="1">
    <citation type="submission" date="2014-02" db="EMBL/GenBank/DDBJ databases">
        <authorList>
            <person name="Sears C."/>
            <person name="Carroll K."/>
            <person name="Sack B.R."/>
            <person name="Qadri F."/>
            <person name="Myers L.L."/>
            <person name="Chung G.-T."/>
            <person name="Escheverria P."/>
            <person name="Fraser C.M."/>
            <person name="Sadzewicz L."/>
            <person name="Shefchek K.A."/>
            <person name="Tallon L."/>
            <person name="Das S.P."/>
            <person name="Daugherty S."/>
            <person name="Mongodin E.F."/>
        </authorList>
    </citation>
    <scope>NUCLEOTIDE SEQUENCE [LARGE SCALE GENOMIC DNA]</scope>
    <source>
        <strain evidence="2">3998T(B)3</strain>
    </source>
</reference>
<sequence>MHYLKVNYFGYHSIYYKYDAQKYELKVNNKIKRDFIFYFQGKYS</sequence>
<organism evidence="1 2">
    <name type="scientific">Bacteroides fragilis str. 3998T(B)3</name>
    <dbReference type="NCBI Taxonomy" id="1339316"/>
    <lineage>
        <taxon>Bacteria</taxon>
        <taxon>Pseudomonadati</taxon>
        <taxon>Bacteroidota</taxon>
        <taxon>Bacteroidia</taxon>
        <taxon>Bacteroidales</taxon>
        <taxon>Bacteroidaceae</taxon>
        <taxon>Bacteroides</taxon>
    </lineage>
</organism>
<evidence type="ECO:0000313" key="2">
    <source>
        <dbReference type="Proteomes" id="UP000020773"/>
    </source>
</evidence>
<accession>A0A015UAF0</accession>
<dbReference type="EMBL" id="JGDB01000028">
    <property type="protein sequence ID" value="EXY91782.1"/>
    <property type="molecule type" value="Genomic_DNA"/>
</dbReference>
<dbReference type="Proteomes" id="UP000020773">
    <property type="component" value="Unassembled WGS sequence"/>
</dbReference>
<protein>
    <submittedName>
        <fullName evidence="1">Uncharacterized protein</fullName>
    </submittedName>
</protein>
<name>A0A015UAF0_BACFG</name>
<evidence type="ECO:0000313" key="1">
    <source>
        <dbReference type="EMBL" id="EXY91782.1"/>
    </source>
</evidence>
<comment type="caution">
    <text evidence="1">The sequence shown here is derived from an EMBL/GenBank/DDBJ whole genome shotgun (WGS) entry which is preliminary data.</text>
</comment>